<organism evidence="9 10">
    <name type="scientific">Bosea vestrisii</name>
    <dbReference type="NCBI Taxonomy" id="151416"/>
    <lineage>
        <taxon>Bacteria</taxon>
        <taxon>Pseudomonadati</taxon>
        <taxon>Pseudomonadota</taxon>
        <taxon>Alphaproteobacteria</taxon>
        <taxon>Hyphomicrobiales</taxon>
        <taxon>Boseaceae</taxon>
        <taxon>Bosea</taxon>
    </lineage>
</organism>
<evidence type="ECO:0000256" key="5">
    <source>
        <dbReference type="ARBA" id="ARBA00022989"/>
    </source>
</evidence>
<dbReference type="InterPro" id="IPR000515">
    <property type="entry name" value="MetI-like"/>
</dbReference>
<evidence type="ECO:0000256" key="4">
    <source>
        <dbReference type="ARBA" id="ARBA00022692"/>
    </source>
</evidence>
<evidence type="ECO:0000259" key="8">
    <source>
        <dbReference type="PROSITE" id="PS50928"/>
    </source>
</evidence>
<name>A0ABW0H5K3_9HYPH</name>
<proteinExistence type="inferred from homology"/>
<evidence type="ECO:0000256" key="3">
    <source>
        <dbReference type="ARBA" id="ARBA00022475"/>
    </source>
</evidence>
<keyword evidence="6 7" id="KW-0472">Membrane</keyword>
<dbReference type="PANTHER" id="PTHR30193">
    <property type="entry name" value="ABC TRANSPORTER PERMEASE PROTEIN"/>
    <property type="match status" value="1"/>
</dbReference>
<comment type="similarity">
    <text evidence="7">Belongs to the binding-protein-dependent transport system permease family.</text>
</comment>
<dbReference type="InterPro" id="IPR035906">
    <property type="entry name" value="MetI-like_sf"/>
</dbReference>
<evidence type="ECO:0000313" key="10">
    <source>
        <dbReference type="Proteomes" id="UP001596104"/>
    </source>
</evidence>
<accession>A0ABW0H5K3</accession>
<dbReference type="CDD" id="cd06261">
    <property type="entry name" value="TM_PBP2"/>
    <property type="match status" value="1"/>
</dbReference>
<evidence type="ECO:0000256" key="7">
    <source>
        <dbReference type="RuleBase" id="RU363032"/>
    </source>
</evidence>
<dbReference type="PANTHER" id="PTHR30193:SF37">
    <property type="entry name" value="INNER MEMBRANE ABC TRANSPORTER PERMEASE PROTEIN YCJO"/>
    <property type="match status" value="1"/>
</dbReference>
<feature type="transmembrane region" description="Helical" evidence="7">
    <location>
        <begin position="176"/>
        <end position="204"/>
    </location>
</feature>
<evidence type="ECO:0000256" key="1">
    <source>
        <dbReference type="ARBA" id="ARBA00004651"/>
    </source>
</evidence>
<feature type="transmembrane region" description="Helical" evidence="7">
    <location>
        <begin position="35"/>
        <end position="58"/>
    </location>
</feature>
<dbReference type="PROSITE" id="PS50928">
    <property type="entry name" value="ABC_TM1"/>
    <property type="match status" value="1"/>
</dbReference>
<comment type="subcellular location">
    <subcellularLocation>
        <location evidence="1 7">Cell membrane</location>
        <topology evidence="1 7">Multi-pass membrane protein</topology>
    </subcellularLocation>
</comment>
<sequence>MAIAENLRGPAVGRPSAADARRYWLQAKRSQLTPYLFIAPNMALFSVFVFFPLLYAFYISLREWSLIDTPRYIGLENYARLASDTLFWQSLSNTAVYSIATVPMSLAIGLVLALALNRDLYGRTILRSVFFLPVVISNVATAVIAAWLFNDNYGVINALLQQVGIGPVAWLSSPRWALFSLVVTSLWVRIGFCMVVYLAALQSISPTYYDAAQMDGASRWQQFRFVTWPLLRPATFLLLILGVIHSFQVFDLIYVMTGGGPGFSTTMIVQYIYQAAFVGSEMGYASAMGMVLFVMILIFTLLQWRVNRRVEDVA</sequence>
<reference evidence="10" key="1">
    <citation type="journal article" date="2019" name="Int. J. Syst. Evol. Microbiol.">
        <title>The Global Catalogue of Microorganisms (GCM) 10K type strain sequencing project: providing services to taxonomists for standard genome sequencing and annotation.</title>
        <authorList>
            <consortium name="The Broad Institute Genomics Platform"/>
            <consortium name="The Broad Institute Genome Sequencing Center for Infectious Disease"/>
            <person name="Wu L."/>
            <person name="Ma J."/>
        </authorList>
    </citation>
    <scope>NUCLEOTIDE SEQUENCE [LARGE SCALE GENOMIC DNA]</scope>
    <source>
        <strain evidence="10">CGMCC 1.16326</strain>
    </source>
</reference>
<evidence type="ECO:0000256" key="2">
    <source>
        <dbReference type="ARBA" id="ARBA00022448"/>
    </source>
</evidence>
<evidence type="ECO:0000256" key="6">
    <source>
        <dbReference type="ARBA" id="ARBA00023136"/>
    </source>
</evidence>
<feature type="transmembrane region" description="Helical" evidence="7">
    <location>
        <begin position="225"/>
        <end position="247"/>
    </location>
</feature>
<keyword evidence="10" id="KW-1185">Reference proteome</keyword>
<dbReference type="Proteomes" id="UP001596104">
    <property type="component" value="Unassembled WGS sequence"/>
</dbReference>
<feature type="transmembrane region" description="Helical" evidence="7">
    <location>
        <begin position="253"/>
        <end position="273"/>
    </location>
</feature>
<dbReference type="EMBL" id="JBHSLV010000011">
    <property type="protein sequence ID" value="MFC5392498.1"/>
    <property type="molecule type" value="Genomic_DNA"/>
</dbReference>
<feature type="transmembrane region" description="Helical" evidence="7">
    <location>
        <begin position="128"/>
        <end position="149"/>
    </location>
</feature>
<dbReference type="Gene3D" id="1.10.3720.10">
    <property type="entry name" value="MetI-like"/>
    <property type="match status" value="1"/>
</dbReference>
<keyword evidence="3" id="KW-1003">Cell membrane</keyword>
<comment type="caution">
    <text evidence="9">The sequence shown here is derived from an EMBL/GenBank/DDBJ whole genome shotgun (WGS) entry which is preliminary data.</text>
</comment>
<protein>
    <submittedName>
        <fullName evidence="9">Carbohydrate ABC transporter permease</fullName>
    </submittedName>
</protein>
<gene>
    <name evidence="9" type="ORF">ACFPPC_07570</name>
</gene>
<dbReference type="SUPFAM" id="SSF161098">
    <property type="entry name" value="MetI-like"/>
    <property type="match status" value="1"/>
</dbReference>
<evidence type="ECO:0000313" key="9">
    <source>
        <dbReference type="EMBL" id="MFC5392498.1"/>
    </source>
</evidence>
<feature type="transmembrane region" description="Helical" evidence="7">
    <location>
        <begin position="285"/>
        <end position="304"/>
    </location>
</feature>
<keyword evidence="5 7" id="KW-1133">Transmembrane helix</keyword>
<dbReference type="Pfam" id="PF00528">
    <property type="entry name" value="BPD_transp_1"/>
    <property type="match status" value="1"/>
</dbReference>
<dbReference type="RefSeq" id="WP_377007289.1">
    <property type="nucleotide sequence ID" value="NZ_JBHSLV010000011.1"/>
</dbReference>
<feature type="transmembrane region" description="Helical" evidence="7">
    <location>
        <begin position="95"/>
        <end position="116"/>
    </location>
</feature>
<feature type="domain" description="ABC transmembrane type-1" evidence="8">
    <location>
        <begin position="91"/>
        <end position="303"/>
    </location>
</feature>
<keyword evidence="4 7" id="KW-0812">Transmembrane</keyword>
<keyword evidence="2 7" id="KW-0813">Transport</keyword>
<dbReference type="InterPro" id="IPR051393">
    <property type="entry name" value="ABC_transporter_permease"/>
</dbReference>